<dbReference type="AlphaFoldDB" id="A0AA40K3R6"/>
<gene>
    <name evidence="1" type="ORF">B0T21DRAFT_325749</name>
</gene>
<dbReference type="InterPro" id="IPR016181">
    <property type="entry name" value="Acyl_CoA_acyltransferase"/>
</dbReference>
<dbReference type="InterPro" id="IPR052523">
    <property type="entry name" value="Trichothecene_AcTrans"/>
</dbReference>
<accession>A0AA40K3R6</accession>
<reference evidence="1" key="1">
    <citation type="submission" date="2023-06" db="EMBL/GenBank/DDBJ databases">
        <title>Genome-scale phylogeny and comparative genomics of the fungal order Sordariales.</title>
        <authorList>
            <consortium name="Lawrence Berkeley National Laboratory"/>
            <person name="Hensen N."/>
            <person name="Bonometti L."/>
            <person name="Westerberg I."/>
            <person name="Brannstrom I.O."/>
            <person name="Guillou S."/>
            <person name="Cros-Aarteil S."/>
            <person name="Calhoun S."/>
            <person name="Haridas S."/>
            <person name="Kuo A."/>
            <person name="Mondo S."/>
            <person name="Pangilinan J."/>
            <person name="Riley R."/>
            <person name="Labutti K."/>
            <person name="Andreopoulos B."/>
            <person name="Lipzen A."/>
            <person name="Chen C."/>
            <person name="Yanf M."/>
            <person name="Daum C."/>
            <person name="Ng V."/>
            <person name="Clum A."/>
            <person name="Steindorff A."/>
            <person name="Ohm R."/>
            <person name="Martin F."/>
            <person name="Silar P."/>
            <person name="Natvig D."/>
            <person name="Lalanne C."/>
            <person name="Gautier V."/>
            <person name="Ament-Velasquez S.L."/>
            <person name="Kruys A."/>
            <person name="Hutchinson M.I."/>
            <person name="Powell A.J."/>
            <person name="Barry K."/>
            <person name="Miller A.N."/>
            <person name="Grigoriev I.V."/>
            <person name="Debuchy R."/>
            <person name="Gladieux P."/>
            <person name="Thoren M.H."/>
            <person name="Johannesson H."/>
        </authorList>
    </citation>
    <scope>NUCLEOTIDE SEQUENCE</scope>
    <source>
        <strain evidence="1">CBS 540.89</strain>
    </source>
</reference>
<dbReference type="Proteomes" id="UP001172159">
    <property type="component" value="Unassembled WGS sequence"/>
</dbReference>
<dbReference type="Gene3D" id="3.40.630.30">
    <property type="match status" value="1"/>
</dbReference>
<protein>
    <recommendedName>
        <fullName evidence="3">N-acetyltransferase domain-containing protein</fullName>
    </recommendedName>
</protein>
<sequence length="260" mass="30806">MKPRLGLPTDIEAVTDVILRTMPLDPQWDYRFPYRQDYPEDHYKFTRLLFEYFLDPAYDDWQVMVVEDNLEPGCEERRVVSFSVWDVSYRNKRRYGPSYVPQDRKSFITLIYSLLHRYHLLSDTPRERGGRTRRDANHEHFQEFWRGQIKAYKRFFGIFGPEQIHLQILATLPEFQRRGHASSLCKWGMKLAHQERLQDISVMASPMGYGLYTWLGFGSVGTFYIQVPGEEERLTLQAMKYVPNMKVLRAVTDNGQCALM</sequence>
<name>A0AA40K3R6_9PEZI</name>
<evidence type="ECO:0008006" key="3">
    <source>
        <dbReference type="Google" id="ProtNLM"/>
    </source>
</evidence>
<dbReference type="CDD" id="cd04301">
    <property type="entry name" value="NAT_SF"/>
    <property type="match status" value="1"/>
</dbReference>
<organism evidence="1 2">
    <name type="scientific">Apiosordaria backusii</name>
    <dbReference type="NCBI Taxonomy" id="314023"/>
    <lineage>
        <taxon>Eukaryota</taxon>
        <taxon>Fungi</taxon>
        <taxon>Dikarya</taxon>
        <taxon>Ascomycota</taxon>
        <taxon>Pezizomycotina</taxon>
        <taxon>Sordariomycetes</taxon>
        <taxon>Sordariomycetidae</taxon>
        <taxon>Sordariales</taxon>
        <taxon>Lasiosphaeriaceae</taxon>
        <taxon>Apiosordaria</taxon>
    </lineage>
</organism>
<dbReference type="EMBL" id="JAUKTV010000002">
    <property type="protein sequence ID" value="KAK0744839.1"/>
    <property type="molecule type" value="Genomic_DNA"/>
</dbReference>
<keyword evidence="2" id="KW-1185">Reference proteome</keyword>
<dbReference type="PANTHER" id="PTHR42791:SF2">
    <property type="entry name" value="N-ACETYLTRANSFERASE DOMAIN-CONTAINING PROTEIN"/>
    <property type="match status" value="1"/>
</dbReference>
<proteinExistence type="predicted"/>
<comment type="caution">
    <text evidence="1">The sequence shown here is derived from an EMBL/GenBank/DDBJ whole genome shotgun (WGS) entry which is preliminary data.</text>
</comment>
<dbReference type="SUPFAM" id="SSF55729">
    <property type="entry name" value="Acyl-CoA N-acyltransferases (Nat)"/>
    <property type="match status" value="1"/>
</dbReference>
<dbReference type="PANTHER" id="PTHR42791">
    <property type="entry name" value="GNAT FAMILY ACETYLTRANSFERASE"/>
    <property type="match status" value="1"/>
</dbReference>
<evidence type="ECO:0000313" key="2">
    <source>
        <dbReference type="Proteomes" id="UP001172159"/>
    </source>
</evidence>
<evidence type="ECO:0000313" key="1">
    <source>
        <dbReference type="EMBL" id="KAK0744839.1"/>
    </source>
</evidence>